<evidence type="ECO:0008006" key="3">
    <source>
        <dbReference type="Google" id="ProtNLM"/>
    </source>
</evidence>
<organism evidence="1 2">
    <name type="scientific">Streptomyces iakyrus</name>
    <dbReference type="NCBI Taxonomy" id="68219"/>
    <lineage>
        <taxon>Bacteria</taxon>
        <taxon>Bacillati</taxon>
        <taxon>Actinomycetota</taxon>
        <taxon>Actinomycetes</taxon>
        <taxon>Kitasatosporales</taxon>
        <taxon>Streptomycetaceae</taxon>
        <taxon>Streptomyces</taxon>
    </lineage>
</organism>
<comment type="caution">
    <text evidence="1">The sequence shown here is derived from an EMBL/GenBank/DDBJ whole genome shotgun (WGS) entry which is preliminary data.</text>
</comment>
<evidence type="ECO:0000313" key="2">
    <source>
        <dbReference type="Proteomes" id="UP001617511"/>
    </source>
</evidence>
<reference evidence="1 2" key="1">
    <citation type="submission" date="2024-10" db="EMBL/GenBank/DDBJ databases">
        <title>The Natural Products Discovery Center: Release of the First 8490 Sequenced Strains for Exploring Actinobacteria Biosynthetic Diversity.</title>
        <authorList>
            <person name="Kalkreuter E."/>
            <person name="Kautsar S.A."/>
            <person name="Yang D."/>
            <person name="Bader C.D."/>
            <person name="Teijaro C.N."/>
            <person name="Fluegel L."/>
            <person name="Davis C.M."/>
            <person name="Simpson J.R."/>
            <person name="Lauterbach L."/>
            <person name="Steele A.D."/>
            <person name="Gui C."/>
            <person name="Meng S."/>
            <person name="Li G."/>
            <person name="Viehrig K."/>
            <person name="Ye F."/>
            <person name="Su P."/>
            <person name="Kiefer A.F."/>
            <person name="Nichols A."/>
            <person name="Cepeda A.J."/>
            <person name="Yan W."/>
            <person name="Fan B."/>
            <person name="Jiang Y."/>
            <person name="Adhikari A."/>
            <person name="Zheng C.-J."/>
            <person name="Schuster L."/>
            <person name="Cowan T.M."/>
            <person name="Smanski M.J."/>
            <person name="Chevrette M.G."/>
            <person name="De Carvalho L.P.S."/>
            <person name="Shen B."/>
        </authorList>
    </citation>
    <scope>NUCLEOTIDE SEQUENCE [LARGE SCALE GENOMIC DNA]</scope>
    <source>
        <strain evidence="1 2">NPDC089932</strain>
    </source>
</reference>
<sequence>MTVNTPGQYSYAKASVGMFRDEYKDGKDTNYNLDQMDEGNWWVAVRDEDRWMEPEAQLCDKPSFWVENGAAPSVENPVTPQVLAELADNRIQLPNTEVAVAPEATTKVNLPTWAWLDRAKFKEVSVTAALNVGGLNIQAADRRAGPRSPSCPW</sequence>
<keyword evidence="2" id="KW-1185">Reference proteome</keyword>
<dbReference type="RefSeq" id="WP_402072562.1">
    <property type="nucleotide sequence ID" value="NZ_JBIVGG010000006.1"/>
</dbReference>
<proteinExistence type="predicted"/>
<dbReference type="EMBL" id="JBIVGG010000006">
    <property type="protein sequence ID" value="MFJ4080342.1"/>
    <property type="molecule type" value="Genomic_DNA"/>
</dbReference>
<accession>A0ABW8FE72</accession>
<gene>
    <name evidence="1" type="ORF">ACIP2Z_15450</name>
</gene>
<dbReference type="Proteomes" id="UP001617511">
    <property type="component" value="Unassembled WGS sequence"/>
</dbReference>
<protein>
    <recommendedName>
        <fullName evidence="3">Secreted protein</fullName>
    </recommendedName>
</protein>
<evidence type="ECO:0000313" key="1">
    <source>
        <dbReference type="EMBL" id="MFJ4080342.1"/>
    </source>
</evidence>
<name>A0ABW8FE72_9ACTN</name>